<keyword evidence="3" id="KW-1185">Reference proteome</keyword>
<feature type="signal peptide" evidence="1">
    <location>
        <begin position="1"/>
        <end position="32"/>
    </location>
</feature>
<name>A0ABY1NLU3_9BACT</name>
<evidence type="ECO:0000313" key="3">
    <source>
        <dbReference type="Proteomes" id="UP001157915"/>
    </source>
</evidence>
<dbReference type="Pfam" id="PF14356">
    <property type="entry name" value="DUF4403"/>
    <property type="match status" value="1"/>
</dbReference>
<evidence type="ECO:0008006" key="4">
    <source>
        <dbReference type="Google" id="ProtNLM"/>
    </source>
</evidence>
<proteinExistence type="predicted"/>
<reference evidence="2 3" key="1">
    <citation type="submission" date="2017-05" db="EMBL/GenBank/DDBJ databases">
        <authorList>
            <person name="Varghese N."/>
            <person name="Submissions S."/>
        </authorList>
    </citation>
    <scope>NUCLEOTIDE SEQUENCE [LARGE SCALE GENOMIC DNA]</scope>
    <source>
        <strain evidence="2 3">DSM 15360</strain>
    </source>
</reference>
<dbReference type="RefSeq" id="WP_283411976.1">
    <property type="nucleotide sequence ID" value="NZ_FXUA01000002.1"/>
</dbReference>
<protein>
    <recommendedName>
        <fullName evidence="4">DUF4403 family protein</fullName>
    </recommendedName>
</protein>
<evidence type="ECO:0000313" key="2">
    <source>
        <dbReference type="EMBL" id="SMP13065.1"/>
    </source>
</evidence>
<dbReference type="Proteomes" id="UP001157915">
    <property type="component" value="Unassembled WGS sequence"/>
</dbReference>
<dbReference type="EMBL" id="FXUA01000002">
    <property type="protein sequence ID" value="SMP13065.1"/>
    <property type="molecule type" value="Genomic_DNA"/>
</dbReference>
<keyword evidence="1" id="KW-0732">Signal</keyword>
<comment type="caution">
    <text evidence="2">The sequence shown here is derived from an EMBL/GenBank/DDBJ whole genome shotgun (WGS) entry which is preliminary data.</text>
</comment>
<dbReference type="InterPro" id="IPR025515">
    <property type="entry name" value="DUF4403"/>
</dbReference>
<organism evidence="2 3">
    <name type="scientific">Algoriphagus winogradskyi</name>
    <dbReference type="NCBI Taxonomy" id="237017"/>
    <lineage>
        <taxon>Bacteria</taxon>
        <taxon>Pseudomonadati</taxon>
        <taxon>Bacteroidota</taxon>
        <taxon>Cytophagia</taxon>
        <taxon>Cytophagales</taxon>
        <taxon>Cyclobacteriaceae</taxon>
        <taxon>Algoriphagus</taxon>
    </lineage>
</organism>
<accession>A0ABY1NLU3</accession>
<sequence length="467" mass="50775">MKLQFHRRFINLSLPIALIGFALFSCKSINPAANPGPSTPPPIASAGVNVPLKIPKETLTKLLNSQIPTTLLQEKGMDMGSGITGDLELKRNGTIKWTALDSQRIQLTVPINVVGELGLKPKGLGSLFQSKLPLNEDFSPVFIIDPVINANWGIGAESFELVELGGNLAIDVLGMKVDLSGLLSKELQKWGNVNLTDGKEIASLKTLVDLAWAQVGKPFSIDWIGGNTAFSIQPQQVKINEFFDADQNYNLWLGMDGKVNSHPADAAPTRAFPLPGLSSNENSANELEILIPLGVSYSTLDELLQQNLDGKAFRVDKKTTMIPSNISTQAFGDLLAINMDFKAEQTNGKTVSGTLFVVGKPAYDPDSQSLKFEDINFKMETGSFGAQTGVGLKKRKIIRRIEDRAIFPIGDVLEESFGSITERLGLSTPILNLKIADLTIQPSGFYPMAKELVIHMKASGEVDVKWK</sequence>
<feature type="chain" id="PRO_5045817157" description="DUF4403 family protein" evidence="1">
    <location>
        <begin position="33"/>
        <end position="467"/>
    </location>
</feature>
<gene>
    <name evidence="2" type="ORF">SAMN06265367_102170</name>
</gene>
<dbReference type="PROSITE" id="PS51257">
    <property type="entry name" value="PROKAR_LIPOPROTEIN"/>
    <property type="match status" value="1"/>
</dbReference>
<evidence type="ECO:0000256" key="1">
    <source>
        <dbReference type="SAM" id="SignalP"/>
    </source>
</evidence>